<accession>A0A086ZPI5</accession>
<dbReference type="Proteomes" id="UP000029093">
    <property type="component" value="Unassembled WGS sequence"/>
</dbReference>
<gene>
    <name evidence="1" type="ORF">BBOU_0565</name>
</gene>
<dbReference type="GeneID" id="303203746"/>
<name>A0A086ZPI5_9BIFI</name>
<comment type="caution">
    <text evidence="1">The sequence shown here is derived from an EMBL/GenBank/DDBJ whole genome shotgun (WGS) entry which is preliminary data.</text>
</comment>
<dbReference type="InterPro" id="IPR046571">
    <property type="entry name" value="DUF6725"/>
</dbReference>
<dbReference type="EMBL" id="JGYQ01000007">
    <property type="protein sequence ID" value="KFI48435.1"/>
    <property type="molecule type" value="Genomic_DNA"/>
</dbReference>
<dbReference type="AlphaFoldDB" id="A0A086ZPI5"/>
<sequence>MSDKSPVLPRVIPQGARIVVRRTAGIDPDTGRMTYRDVVGHVRHWDGKTLEMTRDAAANGSRPAQRVSIAADSIVRLKPVPERPNNGTRGITR</sequence>
<keyword evidence="2" id="KW-1185">Reference proteome</keyword>
<dbReference type="OrthoDB" id="3234801at2"/>
<proteinExistence type="predicted"/>
<evidence type="ECO:0000313" key="1">
    <source>
        <dbReference type="EMBL" id="KFI48435.1"/>
    </source>
</evidence>
<reference evidence="1 2" key="1">
    <citation type="submission" date="2014-03" db="EMBL/GenBank/DDBJ databases">
        <title>Genomics of Bifidobacteria.</title>
        <authorList>
            <person name="Ventura M."/>
            <person name="Milani C."/>
            <person name="Lugli G.A."/>
        </authorList>
    </citation>
    <scope>NUCLEOTIDE SEQUENCE [LARGE SCALE GENOMIC DNA]</scope>
    <source>
        <strain evidence="1 2">LMG 10736</strain>
    </source>
</reference>
<evidence type="ECO:0000313" key="2">
    <source>
        <dbReference type="Proteomes" id="UP000029093"/>
    </source>
</evidence>
<dbReference type="RefSeq" id="WP_026502668.1">
    <property type="nucleotide sequence ID" value="NZ_JGYQ01000007.1"/>
</dbReference>
<protein>
    <submittedName>
        <fullName evidence="1">Uncharacterized protein</fullName>
    </submittedName>
</protein>
<dbReference type="Pfam" id="PF20486">
    <property type="entry name" value="DUF6725"/>
    <property type="match status" value="1"/>
</dbReference>
<organism evidence="1 2">
    <name type="scientific">Bifidobacterium boum</name>
    <dbReference type="NCBI Taxonomy" id="78343"/>
    <lineage>
        <taxon>Bacteria</taxon>
        <taxon>Bacillati</taxon>
        <taxon>Actinomycetota</taxon>
        <taxon>Actinomycetes</taxon>
        <taxon>Bifidobacteriales</taxon>
        <taxon>Bifidobacteriaceae</taxon>
        <taxon>Bifidobacterium</taxon>
    </lineage>
</organism>